<dbReference type="Proteomes" id="UP000657918">
    <property type="component" value="Chromosome 11"/>
</dbReference>
<protein>
    <submittedName>
        <fullName evidence="1">Uncharacterized protein</fullName>
    </submittedName>
</protein>
<proteinExistence type="predicted"/>
<accession>A0A835JPK8</accession>
<gene>
    <name evidence="1" type="ORF">SADUNF_Sadunf11G0019700</name>
</gene>
<keyword evidence="2" id="KW-1185">Reference proteome</keyword>
<evidence type="ECO:0000313" key="1">
    <source>
        <dbReference type="EMBL" id="KAF9672234.1"/>
    </source>
</evidence>
<dbReference type="EMBL" id="JADGMS010000011">
    <property type="protein sequence ID" value="KAF9672234.1"/>
    <property type="molecule type" value="Genomic_DNA"/>
</dbReference>
<evidence type="ECO:0000313" key="2">
    <source>
        <dbReference type="Proteomes" id="UP000657918"/>
    </source>
</evidence>
<name>A0A835JPK8_9ROSI</name>
<dbReference type="AlphaFoldDB" id="A0A835JPK8"/>
<reference evidence="1 2" key="1">
    <citation type="submission" date="2020-10" db="EMBL/GenBank/DDBJ databases">
        <title>Plant Genome Project.</title>
        <authorList>
            <person name="Zhang R.-G."/>
        </authorList>
    </citation>
    <scope>NUCLEOTIDE SEQUENCE [LARGE SCALE GENOMIC DNA]</scope>
    <source>
        <strain evidence="1">FAFU-HL-1</strain>
        <tissue evidence="1">Leaf</tissue>
    </source>
</reference>
<sequence length="72" mass="8100">MVDHSGFLKLVTWHASDHKWKEFWAAPSTCHPGDITRYECACLPGMHQSNTFPEHLLPKNNGGCVSKGLEYS</sequence>
<comment type="caution">
    <text evidence="1">The sequence shown here is derived from an EMBL/GenBank/DDBJ whole genome shotgun (WGS) entry which is preliminary data.</text>
</comment>
<organism evidence="1 2">
    <name type="scientific">Salix dunnii</name>
    <dbReference type="NCBI Taxonomy" id="1413687"/>
    <lineage>
        <taxon>Eukaryota</taxon>
        <taxon>Viridiplantae</taxon>
        <taxon>Streptophyta</taxon>
        <taxon>Embryophyta</taxon>
        <taxon>Tracheophyta</taxon>
        <taxon>Spermatophyta</taxon>
        <taxon>Magnoliopsida</taxon>
        <taxon>eudicotyledons</taxon>
        <taxon>Gunneridae</taxon>
        <taxon>Pentapetalae</taxon>
        <taxon>rosids</taxon>
        <taxon>fabids</taxon>
        <taxon>Malpighiales</taxon>
        <taxon>Salicaceae</taxon>
        <taxon>Saliceae</taxon>
        <taxon>Salix</taxon>
    </lineage>
</organism>